<name>A0A2A9EDN9_9MICO</name>
<keyword evidence="2" id="KW-1185">Reference proteome</keyword>
<dbReference type="EMBL" id="PDJH01000001">
    <property type="protein sequence ID" value="PFG37034.1"/>
    <property type="molecule type" value="Genomic_DNA"/>
</dbReference>
<comment type="caution">
    <text evidence="1">The sequence shown here is derived from an EMBL/GenBank/DDBJ whole genome shotgun (WGS) entry which is preliminary data.</text>
</comment>
<protein>
    <recommendedName>
        <fullName evidence="3">Excreted virulence factor EspC (Type VII ESX diderm)</fullName>
    </recommendedName>
</protein>
<evidence type="ECO:0000313" key="2">
    <source>
        <dbReference type="Proteomes" id="UP000221394"/>
    </source>
</evidence>
<proteinExistence type="predicted"/>
<dbReference type="Proteomes" id="UP000221394">
    <property type="component" value="Unassembled WGS sequence"/>
</dbReference>
<dbReference type="AlphaFoldDB" id="A0A2A9EDN9"/>
<accession>A0A2A9EDN9</accession>
<organism evidence="1 2">
    <name type="scientific">Flavimobilis soli</name>
    <dbReference type="NCBI Taxonomy" id="442709"/>
    <lineage>
        <taxon>Bacteria</taxon>
        <taxon>Bacillati</taxon>
        <taxon>Actinomycetota</taxon>
        <taxon>Actinomycetes</taxon>
        <taxon>Micrococcales</taxon>
        <taxon>Jonesiaceae</taxon>
        <taxon>Flavimobilis</taxon>
    </lineage>
</organism>
<evidence type="ECO:0000313" key="1">
    <source>
        <dbReference type="EMBL" id="PFG37034.1"/>
    </source>
</evidence>
<gene>
    <name evidence="1" type="ORF">ATL41_1778</name>
</gene>
<reference evidence="1 2" key="1">
    <citation type="submission" date="2017-10" db="EMBL/GenBank/DDBJ databases">
        <title>Sequencing the genomes of 1000 actinobacteria strains.</title>
        <authorList>
            <person name="Klenk H.-P."/>
        </authorList>
    </citation>
    <scope>NUCLEOTIDE SEQUENCE [LARGE SCALE GENOMIC DNA]</scope>
    <source>
        <strain evidence="1 2">DSM 21574</strain>
    </source>
</reference>
<dbReference type="RefSeq" id="WP_098458145.1">
    <property type="nucleotide sequence ID" value="NZ_PDJH01000001.1"/>
</dbReference>
<evidence type="ECO:0008006" key="3">
    <source>
        <dbReference type="Google" id="ProtNLM"/>
    </source>
</evidence>
<sequence>MTDLIPPPLPPGATAPWGEEHDCIVARSLFLTDRVAVVAPCLAGAREVRWVSTAADHFLAVIEDLQADIAQLGADIADLGDASAWLCSAGREAEASLDALAAASVAGAAS</sequence>